<organism evidence="1">
    <name type="scientific">marine metagenome</name>
    <dbReference type="NCBI Taxonomy" id="408172"/>
    <lineage>
        <taxon>unclassified sequences</taxon>
        <taxon>metagenomes</taxon>
        <taxon>ecological metagenomes</taxon>
    </lineage>
</organism>
<dbReference type="Gene3D" id="2.60.40.1820">
    <property type="match status" value="1"/>
</dbReference>
<dbReference type="AlphaFoldDB" id="A0A381YME9"/>
<name>A0A381YME9_9ZZZZ</name>
<accession>A0A381YME9</accession>
<evidence type="ECO:0000313" key="1">
    <source>
        <dbReference type="EMBL" id="SVA78149.1"/>
    </source>
</evidence>
<proteinExistence type="predicted"/>
<reference evidence="1" key="1">
    <citation type="submission" date="2018-05" db="EMBL/GenBank/DDBJ databases">
        <authorList>
            <person name="Lanie J.A."/>
            <person name="Ng W.-L."/>
            <person name="Kazmierczak K.M."/>
            <person name="Andrzejewski T.M."/>
            <person name="Davidsen T.M."/>
            <person name="Wayne K.J."/>
            <person name="Tettelin H."/>
            <person name="Glass J.I."/>
            <person name="Rusch D."/>
            <person name="Podicherti R."/>
            <person name="Tsui H.-C.T."/>
            <person name="Winkler M.E."/>
        </authorList>
    </citation>
    <scope>NUCLEOTIDE SEQUENCE</scope>
</reference>
<evidence type="ECO:0008006" key="2">
    <source>
        <dbReference type="Google" id="ProtNLM"/>
    </source>
</evidence>
<sequence>MNKKIYVGAAIGALGAFVLLFASPALLPQPSQEQTVLPLQVELHNLSVLEVDERSATLEIKFKVSNPNFKSVMLQLIKYSIYHDDSRIIAGQIGTKPGGFVETSNYFIILNERPSLIGEKITIKNTGNMPEIWEAFVSNSLNWRVTGEAYSNLSSLTSGQENILTFDFTK</sequence>
<protein>
    <recommendedName>
        <fullName evidence="2">Water stress and hypersensitive response domain-containing protein</fullName>
    </recommendedName>
</protein>
<gene>
    <name evidence="1" type="ORF">METZ01_LOCUS131003</name>
</gene>
<dbReference type="EMBL" id="UINC01018575">
    <property type="protein sequence ID" value="SVA78149.1"/>
    <property type="molecule type" value="Genomic_DNA"/>
</dbReference>
<dbReference type="SUPFAM" id="SSF117070">
    <property type="entry name" value="LEA14-like"/>
    <property type="match status" value="1"/>
</dbReference>